<evidence type="ECO:0000313" key="3">
    <source>
        <dbReference type="Proteomes" id="UP001595990"/>
    </source>
</evidence>
<keyword evidence="1" id="KW-1133">Transmembrane helix</keyword>
<proteinExistence type="predicted"/>
<keyword evidence="1" id="KW-0812">Transmembrane</keyword>
<keyword evidence="1" id="KW-0472">Membrane</keyword>
<organism evidence="2 3">
    <name type="scientific">Streptomyces ehimensis</name>
    <dbReference type="NCBI Taxonomy" id="68195"/>
    <lineage>
        <taxon>Bacteria</taxon>
        <taxon>Bacillati</taxon>
        <taxon>Actinomycetota</taxon>
        <taxon>Actinomycetes</taxon>
        <taxon>Kitasatosporales</taxon>
        <taxon>Streptomycetaceae</taxon>
        <taxon>Streptomyces</taxon>
    </lineage>
</organism>
<reference evidence="3" key="1">
    <citation type="journal article" date="2019" name="Int. J. Syst. Evol. Microbiol.">
        <title>The Global Catalogue of Microorganisms (GCM) 10K type strain sequencing project: providing services to taxonomists for standard genome sequencing and annotation.</title>
        <authorList>
            <consortium name="The Broad Institute Genomics Platform"/>
            <consortium name="The Broad Institute Genome Sequencing Center for Infectious Disease"/>
            <person name="Wu L."/>
            <person name="Ma J."/>
        </authorList>
    </citation>
    <scope>NUCLEOTIDE SEQUENCE [LARGE SCALE GENOMIC DNA]</scope>
    <source>
        <strain evidence="3">CECT 8064</strain>
    </source>
</reference>
<feature type="transmembrane region" description="Helical" evidence="1">
    <location>
        <begin position="44"/>
        <end position="60"/>
    </location>
</feature>
<name>A0ABV9BGV8_9ACTN</name>
<accession>A0ABV9BGV8</accession>
<protein>
    <submittedName>
        <fullName evidence="2">Uncharacterized protein</fullName>
    </submittedName>
</protein>
<evidence type="ECO:0000256" key="1">
    <source>
        <dbReference type="SAM" id="Phobius"/>
    </source>
</evidence>
<dbReference type="Proteomes" id="UP001595990">
    <property type="component" value="Unassembled WGS sequence"/>
</dbReference>
<comment type="caution">
    <text evidence="2">The sequence shown here is derived from an EMBL/GenBank/DDBJ whole genome shotgun (WGS) entry which is preliminary data.</text>
</comment>
<dbReference type="RefSeq" id="WP_411951654.1">
    <property type="nucleotide sequence ID" value="NZ_JBHSFS010000004.1"/>
</dbReference>
<dbReference type="EMBL" id="JBHSFS010000004">
    <property type="protein sequence ID" value="MFC4513276.1"/>
    <property type="molecule type" value="Genomic_DNA"/>
</dbReference>
<sequence>MKRAFDIRRVIGGLFTGYGLLLTAAGLAASDADLRKAQGVNVNLWAGLGMLAFGGLLLWLSRRPADPAPPGRAPGDGED</sequence>
<keyword evidence="3" id="KW-1185">Reference proteome</keyword>
<gene>
    <name evidence="2" type="ORF">ACFPEN_10050</name>
</gene>
<evidence type="ECO:0000313" key="2">
    <source>
        <dbReference type="EMBL" id="MFC4513276.1"/>
    </source>
</evidence>